<dbReference type="EMBL" id="UGVL01000001">
    <property type="protein sequence ID" value="SUE33554.1"/>
    <property type="molecule type" value="Genomic_DNA"/>
</dbReference>
<reference evidence="2 3" key="1">
    <citation type="submission" date="2018-06" db="EMBL/GenBank/DDBJ databases">
        <authorList>
            <consortium name="Pathogen Informatics"/>
            <person name="Doyle S."/>
        </authorList>
    </citation>
    <scope>NUCLEOTIDE SEQUENCE [LARGE SCALE GENOMIC DNA]</scope>
    <source>
        <strain evidence="2 3">NCTC11190</strain>
    </source>
</reference>
<protein>
    <submittedName>
        <fullName evidence="2">Uncharacterized protein</fullName>
    </submittedName>
</protein>
<keyword evidence="3" id="KW-1185">Reference proteome</keyword>
<dbReference type="Proteomes" id="UP000255233">
    <property type="component" value="Unassembled WGS sequence"/>
</dbReference>
<dbReference type="AlphaFoldDB" id="A0A379MPA3"/>
<gene>
    <name evidence="2" type="ORF">NCTC11190_00763</name>
</gene>
<evidence type="ECO:0000313" key="2">
    <source>
        <dbReference type="EMBL" id="SUE33554.1"/>
    </source>
</evidence>
<dbReference type="STRING" id="880526.GCA_000427365_00683"/>
<evidence type="ECO:0000313" key="3">
    <source>
        <dbReference type="Proteomes" id="UP000255233"/>
    </source>
</evidence>
<proteinExistence type="predicted"/>
<evidence type="ECO:0000256" key="1">
    <source>
        <dbReference type="SAM" id="MobiDB-lite"/>
    </source>
</evidence>
<organism evidence="2 3">
    <name type="scientific">Rikenella microfusus</name>
    <dbReference type="NCBI Taxonomy" id="28139"/>
    <lineage>
        <taxon>Bacteria</taxon>
        <taxon>Pseudomonadati</taxon>
        <taxon>Bacteroidota</taxon>
        <taxon>Bacteroidia</taxon>
        <taxon>Bacteroidales</taxon>
        <taxon>Rikenellaceae</taxon>
        <taxon>Rikenella</taxon>
    </lineage>
</organism>
<name>A0A379MPA3_9BACT</name>
<accession>A0A379MPA3</accession>
<feature type="region of interest" description="Disordered" evidence="1">
    <location>
        <begin position="1"/>
        <end position="25"/>
    </location>
</feature>
<sequence>MLSPGASEGKTAGCSPSPGVAPGCPLRGRFNRTINRIDRSRYVLLTVLRRGAIPVSSRRLGHTGPFDGARLLRRFGLPATLIRSSLIRRLRPEAKRRMMRPFP</sequence>